<name>A0A385UGC0_9CAUD</name>
<evidence type="ECO:0000313" key="2">
    <source>
        <dbReference type="Proteomes" id="UP000279330"/>
    </source>
</evidence>
<protein>
    <submittedName>
        <fullName evidence="1">Uncharacterized protein</fullName>
    </submittedName>
</protein>
<evidence type="ECO:0000313" key="1">
    <source>
        <dbReference type="EMBL" id="AYB70186.1"/>
    </source>
</evidence>
<dbReference type="Proteomes" id="UP000279330">
    <property type="component" value="Segment"/>
</dbReference>
<gene>
    <name evidence="1" type="primary">77</name>
    <name evidence="1" type="ORF">SEA_ONEIAGILLIAN_76</name>
</gene>
<sequence length="92" mass="10862">MGRPKGSTNIPWGSIVARLRKHPGRWMLLPEMRRVPDRTIATIRRRERRELRLDDGVIRCRRRATVWLEDGTVRCILILKFEERKAPDASES</sequence>
<dbReference type="RefSeq" id="YP_009812682.1">
    <property type="nucleotide sequence ID" value="NC_048068.1"/>
</dbReference>
<keyword evidence="2" id="KW-1185">Reference proteome</keyword>
<organism evidence="1 2">
    <name type="scientific">Microbacterium phage OneinaGillian</name>
    <dbReference type="NCBI Taxonomy" id="2301604"/>
    <lineage>
        <taxon>Viruses</taxon>
        <taxon>Duplodnaviria</taxon>
        <taxon>Heunggongvirae</taxon>
        <taxon>Uroviricota</taxon>
        <taxon>Caudoviricetes</taxon>
        <taxon>Gillianvirus</taxon>
        <taxon>Gillianvirus oneinagillian</taxon>
    </lineage>
</organism>
<reference evidence="1 2" key="1">
    <citation type="submission" date="2018-08" db="EMBL/GenBank/DDBJ databases">
        <authorList>
            <person name="Miller G.E."/>
            <person name="Abrahams R."/>
            <person name="Bazan D.C."/>
            <person name="Beglau B.C."/>
            <person name="Blaylock E.C."/>
            <person name="Choi J.D."/>
            <person name="Grewal S.K."/>
            <person name="Hernandez E.V."/>
            <person name="Kim D.J."/>
            <person name="Kim K."/>
            <person name="Lee Y."/>
            <person name="Linde M.K."/>
            <person name="Lopez M.B."/>
            <person name="Pangalila E."/>
            <person name="Parker M.A."/>
            <person name="Specht R.C."/>
            <person name="Teng M.C."/>
            <person name="Toledo B."/>
            <person name="Tran S."/>
            <person name="Yu H."/>
            <person name="Kalaj N."/>
            <person name="Muthiah A.S."/>
            <person name="Dean N.S."/>
            <person name="Diaz A."/>
            <person name="Garlena R.A."/>
            <person name="Russell D.A."/>
            <person name="Pope W.H."/>
            <person name="Jacobs-Sera D."/>
            <person name="Hatfull G.F."/>
        </authorList>
    </citation>
    <scope>NUCLEOTIDE SEQUENCE [LARGE SCALE GENOMIC DNA]</scope>
</reference>
<dbReference type="EMBL" id="MH727556">
    <property type="protein sequence ID" value="AYB70186.1"/>
    <property type="molecule type" value="Genomic_DNA"/>
</dbReference>
<dbReference type="GeneID" id="55003751"/>
<accession>A0A385UGC0</accession>
<dbReference type="KEGG" id="vg:55003751"/>
<proteinExistence type="predicted"/>